<proteinExistence type="predicted"/>
<dbReference type="SUPFAM" id="SSF47694">
    <property type="entry name" value="Cytochrome c oxidase subunit h"/>
    <property type="match status" value="1"/>
</dbReference>
<dbReference type="Gene3D" id="1.10.10.140">
    <property type="entry name" value="Cytochrome c oxidase, subunit VIb"/>
    <property type="match status" value="1"/>
</dbReference>
<evidence type="ECO:0000313" key="6">
    <source>
        <dbReference type="Proteomes" id="UP001293254"/>
    </source>
</evidence>
<dbReference type="InterPro" id="IPR048280">
    <property type="entry name" value="COX6B-like"/>
</dbReference>
<keyword evidence="6" id="KW-1185">Reference proteome</keyword>
<evidence type="ECO:0000256" key="4">
    <source>
        <dbReference type="SAM" id="MobiDB-lite"/>
    </source>
</evidence>
<accession>A0AAE1XYY0</accession>
<evidence type="ECO:0000256" key="1">
    <source>
        <dbReference type="ARBA" id="ARBA00004173"/>
    </source>
</evidence>
<keyword evidence="3" id="KW-1015">Disulfide bond</keyword>
<reference evidence="5" key="1">
    <citation type="submission" date="2020-06" db="EMBL/GenBank/DDBJ databases">
        <authorList>
            <person name="Li T."/>
            <person name="Hu X."/>
            <person name="Zhang T."/>
            <person name="Song X."/>
            <person name="Zhang H."/>
            <person name="Dai N."/>
            <person name="Sheng W."/>
            <person name="Hou X."/>
            <person name="Wei L."/>
        </authorList>
    </citation>
    <scope>NUCLEOTIDE SEQUENCE</scope>
    <source>
        <strain evidence="5">3651</strain>
        <tissue evidence="5">Leaf</tissue>
    </source>
</reference>
<evidence type="ECO:0000256" key="3">
    <source>
        <dbReference type="ARBA" id="ARBA00023157"/>
    </source>
</evidence>
<feature type="compositionally biased region" description="Basic and acidic residues" evidence="4">
    <location>
        <begin position="7"/>
        <end position="22"/>
    </location>
</feature>
<protein>
    <submittedName>
        <fullName evidence="5">Cytochrome c oxidase subunitb-like</fullName>
    </submittedName>
</protein>
<evidence type="ECO:0000313" key="5">
    <source>
        <dbReference type="EMBL" id="KAK4420192.1"/>
    </source>
</evidence>
<dbReference type="PANTHER" id="PTHR46281">
    <property type="entry name" value="CYTOCHROME C OXIDASE SUBUNIT 6B"/>
    <property type="match status" value="1"/>
</dbReference>
<sequence length="113" mass="12987">MSGSIVEPHDKMRGRDVGKVARGEQAPRPPQQSPQVSRAPPPSSTTSKVQTETTKSLQLKKENLSNQMRSCYDSYYDYHKCIQEKGTEAQECKKVAEYYKSMCPEWIESWRIE</sequence>
<keyword evidence="2" id="KW-0496">Mitochondrion</keyword>
<dbReference type="GO" id="GO:0045277">
    <property type="term" value="C:respiratory chain complex IV"/>
    <property type="evidence" value="ECO:0007669"/>
    <property type="project" value="InterPro"/>
</dbReference>
<organism evidence="5 6">
    <name type="scientific">Sesamum alatum</name>
    <dbReference type="NCBI Taxonomy" id="300844"/>
    <lineage>
        <taxon>Eukaryota</taxon>
        <taxon>Viridiplantae</taxon>
        <taxon>Streptophyta</taxon>
        <taxon>Embryophyta</taxon>
        <taxon>Tracheophyta</taxon>
        <taxon>Spermatophyta</taxon>
        <taxon>Magnoliopsida</taxon>
        <taxon>eudicotyledons</taxon>
        <taxon>Gunneridae</taxon>
        <taxon>Pentapetalae</taxon>
        <taxon>asterids</taxon>
        <taxon>lamiids</taxon>
        <taxon>Lamiales</taxon>
        <taxon>Pedaliaceae</taxon>
        <taxon>Sesamum</taxon>
    </lineage>
</organism>
<dbReference type="PANTHER" id="PTHR46281:SF31">
    <property type="entry name" value="CYTOCHROME C OXIDASE SUBUNIT"/>
    <property type="match status" value="1"/>
</dbReference>
<dbReference type="AlphaFoldDB" id="A0AAE1XYY0"/>
<reference evidence="5" key="2">
    <citation type="journal article" date="2024" name="Plant">
        <title>Genomic evolution and insights into agronomic trait innovations of Sesamum species.</title>
        <authorList>
            <person name="Miao H."/>
            <person name="Wang L."/>
            <person name="Qu L."/>
            <person name="Liu H."/>
            <person name="Sun Y."/>
            <person name="Le M."/>
            <person name="Wang Q."/>
            <person name="Wei S."/>
            <person name="Zheng Y."/>
            <person name="Lin W."/>
            <person name="Duan Y."/>
            <person name="Cao H."/>
            <person name="Xiong S."/>
            <person name="Wang X."/>
            <person name="Wei L."/>
            <person name="Li C."/>
            <person name="Ma Q."/>
            <person name="Ju M."/>
            <person name="Zhao R."/>
            <person name="Li G."/>
            <person name="Mu C."/>
            <person name="Tian Q."/>
            <person name="Mei H."/>
            <person name="Zhang T."/>
            <person name="Gao T."/>
            <person name="Zhang H."/>
        </authorList>
    </citation>
    <scope>NUCLEOTIDE SEQUENCE</scope>
    <source>
        <strain evidence="5">3651</strain>
    </source>
</reference>
<dbReference type="Pfam" id="PF02297">
    <property type="entry name" value="COX6B"/>
    <property type="match status" value="1"/>
</dbReference>
<comment type="caution">
    <text evidence="5">The sequence shown here is derived from an EMBL/GenBank/DDBJ whole genome shotgun (WGS) entry which is preliminary data.</text>
</comment>
<feature type="compositionally biased region" description="Polar residues" evidence="4">
    <location>
        <begin position="45"/>
        <end position="57"/>
    </location>
</feature>
<dbReference type="InterPro" id="IPR003213">
    <property type="entry name" value="Cyt_c_oxidase_su6B"/>
</dbReference>
<dbReference type="EMBL" id="JACGWO010000009">
    <property type="protein sequence ID" value="KAK4420192.1"/>
    <property type="molecule type" value="Genomic_DNA"/>
</dbReference>
<dbReference type="GO" id="GO:0005739">
    <property type="term" value="C:mitochondrion"/>
    <property type="evidence" value="ECO:0007669"/>
    <property type="project" value="UniProtKB-SubCell"/>
</dbReference>
<feature type="region of interest" description="Disordered" evidence="4">
    <location>
        <begin position="1"/>
        <end position="63"/>
    </location>
</feature>
<name>A0AAE1XYY0_9LAMI</name>
<comment type="subcellular location">
    <subcellularLocation>
        <location evidence="1">Mitochondrion</location>
    </subcellularLocation>
</comment>
<dbReference type="InterPro" id="IPR036549">
    <property type="entry name" value="CX6/COA6-like_sf"/>
</dbReference>
<evidence type="ECO:0000256" key="2">
    <source>
        <dbReference type="ARBA" id="ARBA00023128"/>
    </source>
</evidence>
<dbReference type="Proteomes" id="UP001293254">
    <property type="component" value="Unassembled WGS sequence"/>
</dbReference>
<gene>
    <name evidence="5" type="ORF">Salat_2432100</name>
</gene>